<dbReference type="SUPFAM" id="SSF69593">
    <property type="entry name" value="Glycerol-3-phosphate (1)-acyltransferase"/>
    <property type="match status" value="1"/>
</dbReference>
<reference evidence="2" key="1">
    <citation type="submission" date="2018-08" db="EMBL/GenBank/DDBJ databases">
        <authorList>
            <person name="Im W.T."/>
        </authorList>
    </citation>
    <scope>NUCLEOTIDE SEQUENCE [LARGE SCALE GENOMIC DNA]</scope>
    <source>
        <strain evidence="2">LA-28</strain>
    </source>
</reference>
<comment type="caution">
    <text evidence="1">The sequence shown here is derived from an EMBL/GenBank/DDBJ whole genome shotgun (WGS) entry which is preliminary data.</text>
</comment>
<accession>A0A371XIQ7</accession>
<evidence type="ECO:0000313" key="1">
    <source>
        <dbReference type="EMBL" id="RFC69102.1"/>
    </source>
</evidence>
<proteinExistence type="predicted"/>
<dbReference type="AlphaFoldDB" id="A0A371XIQ7"/>
<protein>
    <submittedName>
        <fullName evidence="1">2-acyl-glycerophospho-ethanolamine acyltransferase</fullName>
    </submittedName>
</protein>
<dbReference type="RefSeq" id="WP_116622400.1">
    <property type="nucleotide sequence ID" value="NZ_QURN01000002.1"/>
</dbReference>
<dbReference type="Proteomes" id="UP000262379">
    <property type="component" value="Unassembled WGS sequence"/>
</dbReference>
<keyword evidence="2" id="KW-1185">Reference proteome</keyword>
<sequence length="231" mass="25945">MILTGKILLLLLMALAAYSGWLAYRLGISFRQAIFYLPLKLFYRVDDSSVRGIRSAPSPVVYVVSHRSRLEPALALSLLPDNTLHILDAHSARSAWLEPYRELARTIAFNTEHLFVNRRLVRHLRGGGRLAVYLPDGIQPNTKEFRLYRAISRIAESGRASIVPLHFEGTRYTTSAFIKPEDKKLFPQIQVIALPAKTILELAALSGERGSSHALYARLNEVREPEDAKAA</sequence>
<evidence type="ECO:0000313" key="2">
    <source>
        <dbReference type="Proteomes" id="UP000262379"/>
    </source>
</evidence>
<keyword evidence="1" id="KW-0808">Transferase</keyword>
<keyword evidence="1" id="KW-0012">Acyltransferase</keyword>
<dbReference type="EMBL" id="QURN01000002">
    <property type="protein sequence ID" value="RFC69102.1"/>
    <property type="molecule type" value="Genomic_DNA"/>
</dbReference>
<organism evidence="1 2">
    <name type="scientific">Mesorhizobium denitrificans</name>
    <dbReference type="NCBI Taxonomy" id="2294114"/>
    <lineage>
        <taxon>Bacteria</taxon>
        <taxon>Pseudomonadati</taxon>
        <taxon>Pseudomonadota</taxon>
        <taxon>Alphaproteobacteria</taxon>
        <taxon>Hyphomicrobiales</taxon>
        <taxon>Phyllobacteriaceae</taxon>
        <taxon>Mesorhizobium</taxon>
    </lineage>
</organism>
<gene>
    <name evidence="1" type="ORF">DY251_03135</name>
</gene>
<name>A0A371XIQ7_9HYPH</name>
<dbReference type="GO" id="GO:0016746">
    <property type="term" value="F:acyltransferase activity"/>
    <property type="evidence" value="ECO:0007669"/>
    <property type="project" value="UniProtKB-KW"/>
</dbReference>